<keyword evidence="8 11" id="KW-0472">Membrane</keyword>
<dbReference type="GO" id="GO:0008194">
    <property type="term" value="F:UDP-glycosyltransferase activity"/>
    <property type="evidence" value="ECO:0007669"/>
    <property type="project" value="InterPro"/>
</dbReference>
<evidence type="ECO:0000256" key="1">
    <source>
        <dbReference type="ARBA" id="ARBA00004240"/>
    </source>
</evidence>
<dbReference type="InterPro" id="IPR029257">
    <property type="entry name" value="RAB3GAP2_C"/>
</dbReference>
<keyword evidence="7 11" id="KW-1133">Transmembrane helix</keyword>
<dbReference type="PANTHER" id="PTHR48043">
    <property type="entry name" value="EG:EG0003.4 PROTEIN-RELATED"/>
    <property type="match status" value="1"/>
</dbReference>
<evidence type="ECO:0000256" key="10">
    <source>
        <dbReference type="ARBA" id="ARBA00046288"/>
    </source>
</evidence>
<feature type="domain" description="Rab3-GAP regulatory subunit N-terminal" evidence="12">
    <location>
        <begin position="841"/>
        <end position="1240"/>
    </location>
</feature>
<proteinExistence type="inferred from homology"/>
<evidence type="ECO:0000256" key="3">
    <source>
        <dbReference type="ARBA" id="ARBA00022676"/>
    </source>
</evidence>
<organism evidence="14 15">
    <name type="scientific">Aphis glycines</name>
    <name type="common">Soybean aphid</name>
    <dbReference type="NCBI Taxonomy" id="307491"/>
    <lineage>
        <taxon>Eukaryota</taxon>
        <taxon>Metazoa</taxon>
        <taxon>Ecdysozoa</taxon>
        <taxon>Arthropoda</taxon>
        <taxon>Hexapoda</taxon>
        <taxon>Insecta</taxon>
        <taxon>Pterygota</taxon>
        <taxon>Neoptera</taxon>
        <taxon>Paraneoptera</taxon>
        <taxon>Hemiptera</taxon>
        <taxon>Sternorrhyncha</taxon>
        <taxon>Aphidomorpha</taxon>
        <taxon>Aphidoidea</taxon>
        <taxon>Aphididae</taxon>
        <taxon>Aphidini</taxon>
        <taxon>Aphis</taxon>
        <taxon>Aphis</taxon>
    </lineage>
</organism>
<dbReference type="GO" id="GO:0005783">
    <property type="term" value="C:endoplasmic reticulum"/>
    <property type="evidence" value="ECO:0007669"/>
    <property type="project" value="UniProtKB-SubCell"/>
</dbReference>
<dbReference type="PANTHER" id="PTHR48043:SF159">
    <property type="entry name" value="EG:EG0003.4 PROTEIN-RELATED"/>
    <property type="match status" value="1"/>
</dbReference>
<dbReference type="PROSITE" id="PS00375">
    <property type="entry name" value="UDPGT"/>
    <property type="match status" value="1"/>
</dbReference>
<comment type="similarity">
    <text evidence="2">Belongs to the UDP-glycosyltransferase family.</text>
</comment>
<dbReference type="SUPFAM" id="SSF53756">
    <property type="entry name" value="UDP-Glycosyltransferase/glycogen phosphorylase"/>
    <property type="match status" value="2"/>
</dbReference>
<evidence type="ECO:0000259" key="13">
    <source>
        <dbReference type="Pfam" id="PF14656"/>
    </source>
</evidence>
<comment type="caution">
    <text evidence="14">The sequence shown here is derived from an EMBL/GenBank/DDBJ whole genome shotgun (WGS) entry which is preliminary data.</text>
</comment>
<keyword evidence="6" id="KW-0256">Endoplasmic reticulum</keyword>
<gene>
    <name evidence="14" type="ORF">AGLY_014694</name>
</gene>
<evidence type="ECO:0000259" key="12">
    <source>
        <dbReference type="Pfam" id="PF14655"/>
    </source>
</evidence>
<dbReference type="InterPro" id="IPR035595">
    <property type="entry name" value="UDP_glycos_trans_CS"/>
</dbReference>
<evidence type="ECO:0000256" key="9">
    <source>
        <dbReference type="ARBA" id="ARBA00023180"/>
    </source>
</evidence>
<comment type="subcellular location">
    <subcellularLocation>
        <location evidence="10">Endomembrane system</location>
        <topology evidence="10">Single-pass type I membrane protein</topology>
    </subcellularLocation>
    <subcellularLocation>
        <location evidence="1">Endoplasmic reticulum</location>
    </subcellularLocation>
</comment>
<name>A0A6G0T368_APHGL</name>
<keyword evidence="3" id="KW-0328">Glycosyltransferase</keyword>
<dbReference type="InterPro" id="IPR050271">
    <property type="entry name" value="UDP-glycosyltransferase"/>
</dbReference>
<dbReference type="Pfam" id="PF14656">
    <property type="entry name" value="RAB3GAP2_C"/>
    <property type="match status" value="1"/>
</dbReference>
<dbReference type="Pfam" id="PF14655">
    <property type="entry name" value="RAB3GAP2_N"/>
    <property type="match status" value="1"/>
</dbReference>
<keyword evidence="9" id="KW-0325">Glycoprotein</keyword>
<evidence type="ECO:0000313" key="15">
    <source>
        <dbReference type="Proteomes" id="UP000475862"/>
    </source>
</evidence>
<dbReference type="Pfam" id="PF00201">
    <property type="entry name" value="UDPGT"/>
    <property type="match status" value="2"/>
</dbReference>
<dbReference type="FunFam" id="3.40.50.2000:FF:000021">
    <property type="entry name" value="UDP-glucuronosyltransferase"/>
    <property type="match status" value="1"/>
</dbReference>
<dbReference type="Proteomes" id="UP000475862">
    <property type="component" value="Unassembled WGS sequence"/>
</dbReference>
<keyword evidence="4" id="KW-0808">Transferase</keyword>
<evidence type="ECO:0000256" key="2">
    <source>
        <dbReference type="ARBA" id="ARBA00009995"/>
    </source>
</evidence>
<evidence type="ECO:0000256" key="5">
    <source>
        <dbReference type="ARBA" id="ARBA00022692"/>
    </source>
</evidence>
<evidence type="ECO:0000313" key="14">
    <source>
        <dbReference type="EMBL" id="KAE9524644.1"/>
    </source>
</evidence>
<dbReference type="InterPro" id="IPR002213">
    <property type="entry name" value="UDP_glucos_trans"/>
</dbReference>
<evidence type="ECO:0000256" key="11">
    <source>
        <dbReference type="SAM" id="Phobius"/>
    </source>
</evidence>
<feature type="transmembrane region" description="Helical" evidence="11">
    <location>
        <begin position="332"/>
        <end position="355"/>
    </location>
</feature>
<reference evidence="14 15" key="1">
    <citation type="submission" date="2019-08" db="EMBL/GenBank/DDBJ databases">
        <title>The genome of the soybean aphid Biotype 1, its phylome, world population structure and adaptation to the North American continent.</title>
        <authorList>
            <person name="Giordano R."/>
            <person name="Donthu R.K."/>
            <person name="Hernandez A.G."/>
            <person name="Wright C.L."/>
            <person name="Zimin A.V."/>
        </authorList>
    </citation>
    <scope>NUCLEOTIDE SEQUENCE [LARGE SCALE GENOMIC DNA]</scope>
    <source>
        <tissue evidence="14">Whole aphids</tissue>
    </source>
</reference>
<dbReference type="InterPro" id="IPR032839">
    <property type="entry name" value="RAB3GAP_N"/>
</dbReference>
<evidence type="ECO:0000256" key="4">
    <source>
        <dbReference type="ARBA" id="ARBA00022679"/>
    </source>
</evidence>
<accession>A0A6G0T368</accession>
<dbReference type="EMBL" id="VYZN01000065">
    <property type="protein sequence ID" value="KAE9524644.1"/>
    <property type="molecule type" value="Genomic_DNA"/>
</dbReference>
<evidence type="ECO:0000256" key="8">
    <source>
        <dbReference type="ARBA" id="ARBA00023136"/>
    </source>
</evidence>
<sequence length="2110" mass="241242">MAGSIADNTTLYKKKTYTYVPPSPPAELIDSLSYTIDFAARKFLHFGIDPSEKFQVVVHVLTSSRYILITVDLMKKIFSYMGNILSFILATPHNGENVLVMEATNREGCRVLLNRADLMRLQYLEKCIFETIVRKEDLQTFVDSAEQGVIYFSFGSSINLNHLPQEKLNIFLSTIKKLKQKVIIKWTPNSTIELPQHIMTSSWFPQNDILAHPNVKLFITHGGLHSLEETVYFEKPVVAVPFFGDQFLNMKYVEKTGYGKVVDFSKMTEESFGNSIKEVLSNPTFKKNVEIQSRIYRDQPMKPLDRAVYWVEYVIRNGGAKHLKIKMKNYNFIIWIFKLLTLITATQSANILVFAPMPFKSHFRGFQPLFKELAARGHNLTVVSIFPLKTPLANYTDIPISVDESILKSVDPMELASHSFLTVLPGMWHMSTSLGSKMVSKPEMQNFILSQDYEFDLVMVFPFCQEYTITLGHKYKAPVINLGVSMLWPSNSKWIGEPSTFSYILDQRTRATDQMSFIERFKNTVIGIYQLFLEDYYYLPLQKETMDKYFKYKGYESRPPIEDMLRNVSVTLINSHYSIGVTRPYLPGTIEIAGLHVNEPKPLTGKFLEFVESAEYGVIYFSFGTIVDPSTLPNSTIDIFINVLKKVKQKVMWKWDSKNLPQLPNHVMVSDWFPQPDILGHPNVRLFITHGGVHSLEEATYNALPIVGIPFFGDQHMNMKLAERNGIGKMVDHIGLNEKSMLSAINEVLTNPKYKENSKLRSEIFKDTHRRPMDRAIYWIEYVLRYGGANHLTSSSVALNYSQYFLGDLKVFARAIDLSKIKAYLFGSNDTKVDVFNDTVNCVSPGGEIIVFGYDNKIITFTPKWFSSSTNDNIISQTFQTFHSNDISQENNEKITSIVCLPIAAIDTKLSTHCSPDWFCIAIGFSSGFVKFYTEDGDLLLSQLFHSSAVLKLRCQSHQPAKINPPTVEQPEEIAILYSKVMCTVDGTMFINSLRSCKNQLAKIQANCTGDISISPLVYKKWAFDVQKKINDAAIGPKYDITSFQHIVAANICKGISGDKQNCIPQMTQIITAGHEPYLAIHYTIGGHAQPTFGNITKAVTNKLKSSFIQTLPYWLTYNLSLNETPDTQEQPEQLGCRLNEMDCEALKIELSPQLSIGVISDNLEKVTLFEVNAGGIIRTWDGYKDVQFGWLVVNENKSSSSKQALFLIMFIPNKEVLEVWSMHNYEKISVSKVSKTGRLFYTNFGLFGALSTSRMNIYNANYRCYFIDETENITEINVPYHCIESCSNSQLSQDMYTFKTFKSLCKSENVDDEILCEEVVKLVNNLMTDKVRQQAFDYITTSKSITQNALVTFLKSFQANLRERKQSESQNFNENLLKKTDNHLKLIKFLTFLSNFQEKHRVQASSLSAEDKIQELSKTLRLTDQDMDRIISLLPIEPKKKTVVMFYDDIKSLNLIELLSYFNTTGEIVSVNINKNVDELCKHIFEPIMHFDNDIGEWNSAWIASGIQLPDMVYLAVKYWLSKPLTLTIVTEMLNFHRAIDTICNSNEIKFDWKITQDQFSNSSNTFACLTGAIICKTIASSRKTVNVNNEWECISDDDYQWNLLIERLEQLCHLNATLKYCSKSSVGTLHCLKYEYSSITLTDLLQLGRGGVSTLVSKWLTGIGLDPTLVIDEYLIDFDKKKTKPFNQNKGIMGIQEGLVIDTETAIEVKALNMAEKEVLDTLKRLKTCFPHSLNGNTLLSNIFWEYSSAWKNCIADLRPLKTALNVADTIPYMCYLVWSTHISPVFLSAVRLIDRVGKVPKDKLCIQDVGMPDQYIVKFFDLCEHFFDIIIKASLSAEEAELAEIKHDFFWENWKNSNQHKLTLVQIALNKPSPDQETLFLTHQFVRTFHILAKFSLHINKPINSLFDCNIHEIDVSNLNQNTFNQETPRTKVKKSKTNFLINSINSAVCLIQKDCEDGQYEFESNECMFWISKIFQLAFDWQLNLEDLRICQVVSLYSKGHDRLAEEIIPVVHNKENLIKHLMDVIKHRLKFEVCISDLDFHAKIVHFSPEIVSWLQSPVTIDVEKSSLKETLELVQTVITLLPENNNQHEFVNNLMDSLISLINS</sequence>
<dbReference type="FunFam" id="3.40.50.2000:FF:000050">
    <property type="entry name" value="UDP-glucuronosyltransferase"/>
    <property type="match status" value="1"/>
</dbReference>
<keyword evidence="15" id="KW-1185">Reference proteome</keyword>
<dbReference type="OrthoDB" id="2019917at2759"/>
<dbReference type="Gene3D" id="3.40.50.2000">
    <property type="entry name" value="Glycogen Phosphorylase B"/>
    <property type="match status" value="3"/>
</dbReference>
<evidence type="ECO:0000256" key="6">
    <source>
        <dbReference type="ARBA" id="ARBA00022824"/>
    </source>
</evidence>
<dbReference type="CDD" id="cd03784">
    <property type="entry name" value="GT1_Gtf-like"/>
    <property type="match status" value="2"/>
</dbReference>
<evidence type="ECO:0000256" key="7">
    <source>
        <dbReference type="ARBA" id="ARBA00022989"/>
    </source>
</evidence>
<protein>
    <submittedName>
        <fullName evidence="14">Uncharacterized protein</fullName>
    </submittedName>
</protein>
<keyword evidence="5 11" id="KW-0812">Transmembrane</keyword>
<feature type="domain" description="Rab3GAP regulatory subunit C-terminal" evidence="13">
    <location>
        <begin position="1512"/>
        <end position="2088"/>
    </location>
</feature>